<evidence type="ECO:0000256" key="5">
    <source>
        <dbReference type="PROSITE-ProRule" id="PRU00042"/>
    </source>
</evidence>
<dbReference type="OrthoDB" id="6365676at2759"/>
<evidence type="ECO:0000256" key="1">
    <source>
        <dbReference type="ARBA" id="ARBA00022723"/>
    </source>
</evidence>
<evidence type="ECO:0000256" key="4">
    <source>
        <dbReference type="ARBA" id="ARBA00022833"/>
    </source>
</evidence>
<feature type="compositionally biased region" description="Basic and acidic residues" evidence="6">
    <location>
        <begin position="1"/>
        <end position="14"/>
    </location>
</feature>
<dbReference type="AlphaFoldDB" id="A0A504Y494"/>
<feature type="region of interest" description="Disordered" evidence="6">
    <location>
        <begin position="1"/>
        <end position="31"/>
    </location>
</feature>
<keyword evidence="1" id="KW-0479">Metal-binding</keyword>
<dbReference type="PANTHER" id="PTHR23235">
    <property type="entry name" value="KRUEPPEL-LIKE TRANSCRIPTION FACTOR"/>
    <property type="match status" value="1"/>
</dbReference>
<dbReference type="Gene3D" id="3.30.160.60">
    <property type="entry name" value="Classic Zinc Finger"/>
    <property type="match status" value="3"/>
</dbReference>
<organism evidence="8 9">
    <name type="scientific">Fasciola gigantica</name>
    <name type="common">Giant liver fluke</name>
    <dbReference type="NCBI Taxonomy" id="46835"/>
    <lineage>
        <taxon>Eukaryota</taxon>
        <taxon>Metazoa</taxon>
        <taxon>Spiralia</taxon>
        <taxon>Lophotrochozoa</taxon>
        <taxon>Platyhelminthes</taxon>
        <taxon>Trematoda</taxon>
        <taxon>Digenea</taxon>
        <taxon>Plagiorchiida</taxon>
        <taxon>Echinostomata</taxon>
        <taxon>Echinostomatoidea</taxon>
        <taxon>Fasciolidae</taxon>
        <taxon>Fasciola</taxon>
    </lineage>
</organism>
<proteinExistence type="predicted"/>
<evidence type="ECO:0000256" key="2">
    <source>
        <dbReference type="ARBA" id="ARBA00022737"/>
    </source>
</evidence>
<accession>A0A504Y494</accession>
<name>A0A504Y494_FASGI</name>
<dbReference type="SUPFAM" id="SSF57667">
    <property type="entry name" value="beta-beta-alpha zinc fingers"/>
    <property type="match status" value="1"/>
</dbReference>
<dbReference type="SMART" id="SM00355">
    <property type="entry name" value="ZnF_C2H2"/>
    <property type="match status" value="3"/>
</dbReference>
<dbReference type="FunFam" id="3.30.160.60:FF:000072">
    <property type="entry name" value="zinc finger protein 143 isoform X1"/>
    <property type="match status" value="1"/>
</dbReference>
<keyword evidence="3 5" id="KW-0863">Zinc-finger</keyword>
<reference evidence="8 9" key="1">
    <citation type="submission" date="2019-04" db="EMBL/GenBank/DDBJ databases">
        <title>Annotation for the trematode Fasciola gigantica.</title>
        <authorList>
            <person name="Choi Y.-J."/>
        </authorList>
    </citation>
    <scope>NUCLEOTIDE SEQUENCE [LARGE SCALE GENOMIC DNA]</scope>
    <source>
        <strain evidence="8">Uganda_cow_1</strain>
    </source>
</reference>
<evidence type="ECO:0000259" key="7">
    <source>
        <dbReference type="PROSITE" id="PS50157"/>
    </source>
</evidence>
<protein>
    <submittedName>
        <fullName evidence="8">Transcription factor Sp3</fullName>
    </submittedName>
</protein>
<dbReference type="FunFam" id="3.30.160.60:FF:000624">
    <property type="entry name" value="zinc finger protein 697"/>
    <property type="match status" value="1"/>
</dbReference>
<dbReference type="InterPro" id="IPR036236">
    <property type="entry name" value="Znf_C2H2_sf"/>
</dbReference>
<keyword evidence="9" id="KW-1185">Reference proteome</keyword>
<feature type="domain" description="C2H2-type" evidence="7">
    <location>
        <begin position="534"/>
        <end position="556"/>
    </location>
</feature>
<dbReference type="Pfam" id="PF00096">
    <property type="entry name" value="zf-C2H2"/>
    <property type="match status" value="1"/>
</dbReference>
<evidence type="ECO:0000313" key="9">
    <source>
        <dbReference type="Proteomes" id="UP000316759"/>
    </source>
</evidence>
<dbReference type="Pfam" id="PF13912">
    <property type="entry name" value="zf-C2H2_6"/>
    <property type="match status" value="1"/>
</dbReference>
<feature type="domain" description="C2H2-type" evidence="7">
    <location>
        <begin position="476"/>
        <end position="503"/>
    </location>
</feature>
<comment type="caution">
    <text evidence="8">The sequence shown here is derived from an EMBL/GenBank/DDBJ whole genome shotgun (WGS) entry which is preliminary data.</text>
</comment>
<gene>
    <name evidence="8" type="ORF">FGIG_02083</name>
</gene>
<dbReference type="Proteomes" id="UP000316759">
    <property type="component" value="Unassembled WGS sequence"/>
</dbReference>
<sequence>MNHNGVEIRVDQTRARGHTNPPETNQSYAPEGKELGLRPAWYWSTTHPVLPLSSTRGEELIYQWHPTTMSLFSSAQLDDSLLWTNSNWNSSSESGSPDQTIRMPKTDFWKSSELEALKNRLREHLNRHISDEHAKDLRCATTKIEPVSRSFGFMNRYIPGQQPNYPTVHHNPSAFRPVAPSSSDLIVPWYCSATHQLSSSVNTTHAPAITTSYSRSTTNPITTLTPNITTSTAVNSPVTVTSSDTSSFPSTNTIPLALDMSFNMLNPYFPMTETSQVSLDRWNSIPVNSLKLETDHELPGLLESSWNSAHPPDSTINFSPLPLYSDLPYTPGQYRSDSLLQPTKIEPHNNNSNDNNSSNKVLDTVDCSTKLSSTRLNTNIFWKSCANRRRSCTHARYQRRCQRCTCLNCEMERTSRQWRTSTTILPVSSATSTGAATTNDSVTSGCVRSTNTGHPNENPIDTESFGLHKPVARKVHLCALCGKTYGKTSHLKAHLRWHNDERPFRCVYPLCTKAFTRSDELQRHMRTHTGEKRFACDQCDKRFMRSDHLNKHKKTHEMLDGNLIKTIRKSTATGGRKEHRAARINTCLTLGGSQFCTKTHSVIGRPTGLSKLQTT</sequence>
<dbReference type="GO" id="GO:0000978">
    <property type="term" value="F:RNA polymerase II cis-regulatory region sequence-specific DNA binding"/>
    <property type="evidence" value="ECO:0007669"/>
    <property type="project" value="TreeGrafter"/>
</dbReference>
<keyword evidence="2" id="KW-0677">Repeat</keyword>
<evidence type="ECO:0000256" key="3">
    <source>
        <dbReference type="ARBA" id="ARBA00022771"/>
    </source>
</evidence>
<dbReference type="STRING" id="46835.A0A504Y494"/>
<dbReference type="GO" id="GO:0008270">
    <property type="term" value="F:zinc ion binding"/>
    <property type="evidence" value="ECO:0007669"/>
    <property type="project" value="UniProtKB-KW"/>
</dbReference>
<dbReference type="GO" id="GO:0000981">
    <property type="term" value="F:DNA-binding transcription factor activity, RNA polymerase II-specific"/>
    <property type="evidence" value="ECO:0007669"/>
    <property type="project" value="TreeGrafter"/>
</dbReference>
<keyword evidence="4" id="KW-0862">Zinc</keyword>
<evidence type="ECO:0000313" key="8">
    <source>
        <dbReference type="EMBL" id="TPP55753.1"/>
    </source>
</evidence>
<dbReference type="PROSITE" id="PS50157">
    <property type="entry name" value="ZINC_FINGER_C2H2_2"/>
    <property type="match status" value="3"/>
</dbReference>
<dbReference type="InterPro" id="IPR013087">
    <property type="entry name" value="Znf_C2H2_type"/>
</dbReference>
<dbReference type="PANTHER" id="PTHR23235:SF177">
    <property type="entry name" value="C2H2-TYPE DOMAIN-CONTAINING PROTEIN"/>
    <property type="match status" value="1"/>
</dbReference>
<feature type="domain" description="C2H2-type" evidence="7">
    <location>
        <begin position="504"/>
        <end position="533"/>
    </location>
</feature>
<dbReference type="PROSITE" id="PS00028">
    <property type="entry name" value="ZINC_FINGER_C2H2_1"/>
    <property type="match status" value="3"/>
</dbReference>
<dbReference type="EMBL" id="SUNJ01015404">
    <property type="protein sequence ID" value="TPP55753.1"/>
    <property type="molecule type" value="Genomic_DNA"/>
</dbReference>
<evidence type="ECO:0000256" key="6">
    <source>
        <dbReference type="SAM" id="MobiDB-lite"/>
    </source>
</evidence>